<dbReference type="SMART" id="SM00052">
    <property type="entry name" value="EAL"/>
    <property type="match status" value="1"/>
</dbReference>
<evidence type="ECO:0000313" key="7">
    <source>
        <dbReference type="Proteomes" id="UP000036923"/>
    </source>
</evidence>
<dbReference type="PANTHER" id="PTHR44757">
    <property type="entry name" value="DIGUANYLATE CYCLASE DGCP"/>
    <property type="match status" value="1"/>
</dbReference>
<feature type="transmembrane region" description="Helical" evidence="1">
    <location>
        <begin position="101"/>
        <end position="118"/>
    </location>
</feature>
<dbReference type="InterPro" id="IPR029787">
    <property type="entry name" value="Nucleotide_cyclase"/>
</dbReference>
<dbReference type="AlphaFoldDB" id="A0A0L6JRC0"/>
<feature type="transmembrane region" description="Helical" evidence="1">
    <location>
        <begin position="20"/>
        <end position="38"/>
    </location>
</feature>
<dbReference type="FunFam" id="3.30.70.270:FF:000001">
    <property type="entry name" value="Diguanylate cyclase domain protein"/>
    <property type="match status" value="1"/>
</dbReference>
<dbReference type="Gene3D" id="3.30.450.20">
    <property type="entry name" value="PAS domain"/>
    <property type="match status" value="1"/>
</dbReference>
<evidence type="ECO:0000256" key="1">
    <source>
        <dbReference type="SAM" id="Phobius"/>
    </source>
</evidence>
<dbReference type="CDD" id="cd01948">
    <property type="entry name" value="EAL"/>
    <property type="match status" value="1"/>
</dbReference>
<feature type="domain" description="PAS" evidence="2">
    <location>
        <begin position="179"/>
        <end position="248"/>
    </location>
</feature>
<dbReference type="SMART" id="SM00091">
    <property type="entry name" value="PAS"/>
    <property type="match status" value="1"/>
</dbReference>
<dbReference type="EMBL" id="LGTC01000001">
    <property type="protein sequence ID" value="KNY28328.1"/>
    <property type="molecule type" value="Genomic_DNA"/>
</dbReference>
<accession>A0A0L6JRC0</accession>
<dbReference type="Gene3D" id="3.20.20.450">
    <property type="entry name" value="EAL domain"/>
    <property type="match status" value="1"/>
</dbReference>
<reference evidence="7" key="1">
    <citation type="submission" date="2015-07" db="EMBL/GenBank/DDBJ databases">
        <title>Near-Complete Genome Sequence of the Cellulolytic Bacterium Bacteroides (Pseudobacteroides) cellulosolvens ATCC 35603.</title>
        <authorList>
            <person name="Dassa B."/>
            <person name="Utturkar S.M."/>
            <person name="Klingeman D.M."/>
            <person name="Hurt R.A."/>
            <person name="Keller M."/>
            <person name="Xu J."/>
            <person name="Reddy Y.H.K."/>
            <person name="Borovok I."/>
            <person name="Grinberg I.R."/>
            <person name="Lamed R."/>
            <person name="Zhivin O."/>
            <person name="Bayer E.A."/>
            <person name="Brown S.D."/>
        </authorList>
    </citation>
    <scope>NUCLEOTIDE SEQUENCE [LARGE SCALE GENOMIC DNA]</scope>
    <source>
        <strain evidence="7">DSM 2933</strain>
    </source>
</reference>
<dbReference type="PROSITE" id="PS50883">
    <property type="entry name" value="EAL"/>
    <property type="match status" value="1"/>
</dbReference>
<dbReference type="Pfam" id="PF00990">
    <property type="entry name" value="GGDEF"/>
    <property type="match status" value="1"/>
</dbReference>
<dbReference type="InterPro" id="IPR013655">
    <property type="entry name" value="PAS_fold_3"/>
</dbReference>
<dbReference type="SUPFAM" id="SSF55785">
    <property type="entry name" value="PYP-like sensor domain (PAS domain)"/>
    <property type="match status" value="1"/>
</dbReference>
<dbReference type="NCBIfam" id="TIGR00254">
    <property type="entry name" value="GGDEF"/>
    <property type="match status" value="1"/>
</dbReference>
<protein>
    <submittedName>
        <fullName evidence="6">Diguanylate cyclase/phosphodiesterase with PAS/PAC sensor(S)</fullName>
    </submittedName>
</protein>
<feature type="transmembrane region" description="Helical" evidence="1">
    <location>
        <begin position="75"/>
        <end position="95"/>
    </location>
</feature>
<organism evidence="6 7">
    <name type="scientific">Pseudobacteroides cellulosolvens ATCC 35603 = DSM 2933</name>
    <dbReference type="NCBI Taxonomy" id="398512"/>
    <lineage>
        <taxon>Bacteria</taxon>
        <taxon>Bacillati</taxon>
        <taxon>Bacillota</taxon>
        <taxon>Clostridia</taxon>
        <taxon>Eubacteriales</taxon>
        <taxon>Oscillospiraceae</taxon>
        <taxon>Pseudobacteroides</taxon>
    </lineage>
</organism>
<feature type="domain" description="GGDEF" evidence="5">
    <location>
        <begin position="333"/>
        <end position="465"/>
    </location>
</feature>
<keyword evidence="1" id="KW-0472">Membrane</keyword>
<dbReference type="InterPro" id="IPR001633">
    <property type="entry name" value="EAL_dom"/>
</dbReference>
<evidence type="ECO:0000259" key="4">
    <source>
        <dbReference type="PROSITE" id="PS50883"/>
    </source>
</evidence>
<comment type="caution">
    <text evidence="6">The sequence shown here is derived from an EMBL/GenBank/DDBJ whole genome shotgun (WGS) entry which is preliminary data.</text>
</comment>
<dbReference type="PROSITE" id="PS50113">
    <property type="entry name" value="PAC"/>
    <property type="match status" value="1"/>
</dbReference>
<dbReference type="InterPro" id="IPR035919">
    <property type="entry name" value="EAL_sf"/>
</dbReference>
<dbReference type="STRING" id="398512.Bccel_3602"/>
<dbReference type="InterPro" id="IPR043128">
    <property type="entry name" value="Rev_trsase/Diguanyl_cyclase"/>
</dbReference>
<dbReference type="PROSITE" id="PS50112">
    <property type="entry name" value="PAS"/>
    <property type="match status" value="1"/>
</dbReference>
<evidence type="ECO:0000313" key="6">
    <source>
        <dbReference type="EMBL" id="KNY28328.1"/>
    </source>
</evidence>
<dbReference type="PATRIC" id="fig|398512.5.peg.3776"/>
<dbReference type="CDD" id="cd01949">
    <property type="entry name" value="GGDEF"/>
    <property type="match status" value="1"/>
</dbReference>
<evidence type="ECO:0000259" key="5">
    <source>
        <dbReference type="PROSITE" id="PS50887"/>
    </source>
</evidence>
<evidence type="ECO:0000259" key="2">
    <source>
        <dbReference type="PROSITE" id="PS50112"/>
    </source>
</evidence>
<gene>
    <name evidence="6" type="ORF">Bccel_3602</name>
</gene>
<dbReference type="Pfam" id="PF08447">
    <property type="entry name" value="PAS_3"/>
    <property type="match status" value="1"/>
</dbReference>
<dbReference type="SUPFAM" id="SSF55073">
    <property type="entry name" value="Nucleotide cyclase"/>
    <property type="match status" value="1"/>
</dbReference>
<name>A0A0L6JRC0_9FIRM</name>
<evidence type="ECO:0000259" key="3">
    <source>
        <dbReference type="PROSITE" id="PS50113"/>
    </source>
</evidence>
<keyword evidence="1" id="KW-1133">Transmembrane helix</keyword>
<proteinExistence type="predicted"/>
<keyword evidence="7" id="KW-1185">Reference proteome</keyword>
<dbReference type="PROSITE" id="PS50887">
    <property type="entry name" value="GGDEF"/>
    <property type="match status" value="1"/>
</dbReference>
<sequence>MKFNFIDLKSYEAHNACRTLRLISFAGALLSPIITFFWYPPSGYFATVSCIIYILIFSSLFILTIKNNFVKNNAAFFLISLYIITSGATIFFAYVNNFMDIQLWLISFLLLITTFSMNNTKFIKVYLATMLILTISVLYLLKDPIVSREKSIIILVIFIVVGYTNIKLRITYQNILKEKEEHYRGLVESSLIGVFIIKNKRLIYINPYLEHLLGYSLEDLQDIDVINLFHGDDELDVFNTLNSGPNKSLDDHYQFRIHNKYGDIIHVEISFAFLNDENSVSFIGTVLDITKQKKAEEQIRHMAYYDALTSLPNRHMLTDYLSQRIVMNKANNHRVAVIFIDLDRFKLINDTLGHNYGDKLLQETALRLKSCIGQNDIVSRYGGDEFVIIIDNTDENSVSQISNRIVSQFVNPFKLGSREVYTTPSIGISFYPEDGQDVDTLIKNADTAMYRAKDNGKNNYQFYTMMLNKEVSRKMDLQTSLRKALDKNEFVLHYQPQFDLKSGLVYGLEALLRWESPSNGLVSPLEFIPLCEETGLIISIGEWVIDAACRQNKIWKEAGYPFNHIAVNVSAIQLKHPGFYYMLTDTLKKLGMDPQHLVLEVTESVMQDLNTSVVINKLISSGIRVAIDDFGTGYSSLRLLKNVKPSIIKIDPSFTRDIIKNNDSLVILKHILNMGHELNCIIIAEGIEYEQQVSLLNKLGCDIGQGYLFSKPLPGESIKKFFDDKLLTHF</sequence>
<dbReference type="InterPro" id="IPR052155">
    <property type="entry name" value="Biofilm_reg_signaling"/>
</dbReference>
<feature type="transmembrane region" description="Helical" evidence="1">
    <location>
        <begin position="125"/>
        <end position="141"/>
    </location>
</feature>
<dbReference type="Gene3D" id="3.30.70.270">
    <property type="match status" value="1"/>
</dbReference>
<dbReference type="InterPro" id="IPR000700">
    <property type="entry name" value="PAS-assoc_C"/>
</dbReference>
<dbReference type="InterPro" id="IPR035965">
    <property type="entry name" value="PAS-like_dom_sf"/>
</dbReference>
<dbReference type="SUPFAM" id="SSF141868">
    <property type="entry name" value="EAL domain-like"/>
    <property type="match status" value="1"/>
</dbReference>
<keyword evidence="1" id="KW-0812">Transmembrane</keyword>
<dbReference type="InterPro" id="IPR000014">
    <property type="entry name" value="PAS"/>
</dbReference>
<dbReference type="NCBIfam" id="TIGR00229">
    <property type="entry name" value="sensory_box"/>
    <property type="match status" value="1"/>
</dbReference>
<feature type="domain" description="EAL" evidence="4">
    <location>
        <begin position="474"/>
        <end position="726"/>
    </location>
</feature>
<feature type="transmembrane region" description="Helical" evidence="1">
    <location>
        <begin position="44"/>
        <end position="63"/>
    </location>
</feature>
<dbReference type="CDD" id="cd00130">
    <property type="entry name" value="PAS"/>
    <property type="match status" value="1"/>
</dbReference>
<feature type="domain" description="PAC" evidence="3">
    <location>
        <begin position="251"/>
        <end position="301"/>
    </location>
</feature>
<dbReference type="PANTHER" id="PTHR44757:SF2">
    <property type="entry name" value="BIOFILM ARCHITECTURE MAINTENANCE PROTEIN MBAA"/>
    <property type="match status" value="1"/>
</dbReference>
<feature type="transmembrane region" description="Helical" evidence="1">
    <location>
        <begin position="153"/>
        <end position="170"/>
    </location>
</feature>
<dbReference type="SMART" id="SM00267">
    <property type="entry name" value="GGDEF"/>
    <property type="match status" value="1"/>
</dbReference>
<dbReference type="eggNOG" id="COG5001">
    <property type="taxonomic scope" value="Bacteria"/>
</dbReference>
<dbReference type="Pfam" id="PF00563">
    <property type="entry name" value="EAL"/>
    <property type="match status" value="1"/>
</dbReference>
<dbReference type="Proteomes" id="UP000036923">
    <property type="component" value="Unassembled WGS sequence"/>
</dbReference>
<dbReference type="InterPro" id="IPR000160">
    <property type="entry name" value="GGDEF_dom"/>
</dbReference>